<gene>
    <name evidence="1" type="ORF">GGD69_005740</name>
</gene>
<dbReference type="EMBL" id="JACIIK010000010">
    <property type="protein sequence ID" value="MBB6204846.1"/>
    <property type="molecule type" value="Genomic_DNA"/>
</dbReference>
<accession>A0AAW3V4L0</accession>
<sequence>MALAIARVIFVLTVYPWTIWLKRPALKYVLAGRNLVGQIHHEETLHRMQDINAASRVHPRTSRCFQSTPEIDAV</sequence>
<proteinExistence type="predicted"/>
<reference evidence="1 2" key="1">
    <citation type="submission" date="2020-08" db="EMBL/GenBank/DDBJ databases">
        <title>Genomic Encyclopedia of Type Strains, Phase IV (KMG-V): Genome sequencing to study the core and pangenomes of soil and plant-associated prokaryotes.</title>
        <authorList>
            <person name="Whitman W."/>
        </authorList>
    </citation>
    <scope>NUCLEOTIDE SEQUENCE [LARGE SCALE GENOMIC DNA]</scope>
    <source>
        <strain evidence="1 2">SEMIA 4013</strain>
    </source>
</reference>
<name>A0AAW3V4L0_9BURK</name>
<dbReference type="AlphaFoldDB" id="A0AAW3V4L0"/>
<dbReference type="RefSeq" id="WP_183799354.1">
    <property type="nucleotide sequence ID" value="NZ_JACIII010000009.1"/>
</dbReference>
<organism evidence="1 2">
    <name type="scientific">Paraburkholderia fungorum</name>
    <dbReference type="NCBI Taxonomy" id="134537"/>
    <lineage>
        <taxon>Bacteria</taxon>
        <taxon>Pseudomonadati</taxon>
        <taxon>Pseudomonadota</taxon>
        <taxon>Betaproteobacteria</taxon>
        <taxon>Burkholderiales</taxon>
        <taxon>Burkholderiaceae</taxon>
        <taxon>Paraburkholderia</taxon>
    </lineage>
</organism>
<protein>
    <recommendedName>
        <fullName evidence="3">Secreted protein</fullName>
    </recommendedName>
</protein>
<evidence type="ECO:0000313" key="1">
    <source>
        <dbReference type="EMBL" id="MBB6204846.1"/>
    </source>
</evidence>
<dbReference type="Proteomes" id="UP000518681">
    <property type="component" value="Unassembled WGS sequence"/>
</dbReference>
<comment type="caution">
    <text evidence="1">The sequence shown here is derived from an EMBL/GenBank/DDBJ whole genome shotgun (WGS) entry which is preliminary data.</text>
</comment>
<evidence type="ECO:0008006" key="3">
    <source>
        <dbReference type="Google" id="ProtNLM"/>
    </source>
</evidence>
<evidence type="ECO:0000313" key="2">
    <source>
        <dbReference type="Proteomes" id="UP000518681"/>
    </source>
</evidence>